<dbReference type="GO" id="GO:0006412">
    <property type="term" value="P:translation"/>
    <property type="evidence" value="ECO:0007669"/>
    <property type="project" value="InterPro"/>
</dbReference>
<protein>
    <recommendedName>
        <fullName evidence="4">Large ribosomal subunit protein uL5</fullName>
    </recommendedName>
    <alternativeName>
        <fullName evidence="5">60S ribosomal protein L11</fullName>
    </alternativeName>
</protein>
<evidence type="ECO:0000256" key="1">
    <source>
        <dbReference type="ARBA" id="ARBA00008553"/>
    </source>
</evidence>
<reference evidence="9" key="2">
    <citation type="submission" date="2025-09" db="UniProtKB">
        <authorList>
            <consortium name="Ensembl"/>
        </authorList>
    </citation>
    <scope>IDENTIFICATION</scope>
</reference>
<proteinExistence type="inferred from homology"/>
<dbReference type="OMA" id="TCTRVIL"/>
<evidence type="ECO:0000256" key="4">
    <source>
        <dbReference type="ARBA" id="ARBA00035245"/>
    </source>
</evidence>
<dbReference type="GO" id="GO:0005840">
    <property type="term" value="C:ribosome"/>
    <property type="evidence" value="ECO:0007669"/>
    <property type="project" value="UniProtKB-KW"/>
</dbReference>
<dbReference type="GeneTree" id="ENSGT00910000144211"/>
<sequence length="142" mass="16174">MSPMRELHIRKLCLNISRYTVSSFGNRRNEKIAVHCTVRGAKAEEILEKGLEVWEYELRKNNFSDTGNFGFGIQGHIDLGIKYDPSIGIYGLDVYVVLGRPGFSITDKKHRTGYVGAKHRISKDRAMCWFQQKNDGIILPGK</sequence>
<evidence type="ECO:0000256" key="7">
    <source>
        <dbReference type="RuleBase" id="RU003930"/>
    </source>
</evidence>
<dbReference type="InterPro" id="IPR022803">
    <property type="entry name" value="Ribosomal_uL5_dom_sf"/>
</dbReference>
<name>A0A2K6FLP2_PROCO</name>
<dbReference type="SUPFAM" id="SSF55282">
    <property type="entry name" value="RL5-like"/>
    <property type="match status" value="1"/>
</dbReference>
<reference evidence="9" key="1">
    <citation type="submission" date="2025-08" db="UniProtKB">
        <authorList>
            <consortium name="Ensembl"/>
        </authorList>
    </citation>
    <scope>IDENTIFICATION</scope>
</reference>
<evidence type="ECO:0000256" key="3">
    <source>
        <dbReference type="ARBA" id="ARBA00023274"/>
    </source>
</evidence>
<dbReference type="Pfam" id="PF00673">
    <property type="entry name" value="Ribosomal_L5_C"/>
    <property type="match status" value="1"/>
</dbReference>
<evidence type="ECO:0000259" key="8">
    <source>
        <dbReference type="Pfam" id="PF00673"/>
    </source>
</evidence>
<keyword evidence="3 7" id="KW-0687">Ribonucleoprotein</keyword>
<dbReference type="FunFam" id="3.30.1440.10:FF:000002">
    <property type="entry name" value="60S ribosomal protein L11"/>
    <property type="match status" value="1"/>
</dbReference>
<accession>A0A2K6FLP2</accession>
<keyword evidence="2 7" id="KW-0689">Ribosomal protein</keyword>
<dbReference type="Gene3D" id="3.30.1440.10">
    <property type="match status" value="1"/>
</dbReference>
<dbReference type="STRING" id="379532.ENSPCOP00000014905"/>
<dbReference type="PANTHER" id="PTHR11994">
    <property type="entry name" value="60S RIBOSOMAL PROTEIN L11-RELATED"/>
    <property type="match status" value="1"/>
</dbReference>
<dbReference type="GO" id="GO:1990904">
    <property type="term" value="C:ribonucleoprotein complex"/>
    <property type="evidence" value="ECO:0007669"/>
    <property type="project" value="UniProtKB-KW"/>
</dbReference>
<evidence type="ECO:0000313" key="10">
    <source>
        <dbReference type="Proteomes" id="UP000233160"/>
    </source>
</evidence>
<dbReference type="GO" id="GO:0003735">
    <property type="term" value="F:structural constituent of ribosome"/>
    <property type="evidence" value="ECO:0007669"/>
    <property type="project" value="InterPro"/>
</dbReference>
<comment type="subunit">
    <text evidence="6">Component of the large ribosomal subunit (LSU). Part of the 5S RNP complex, which is a LSU subcomplex composed of the 5S RNA, RPL5 and RPL11. Component of a hexameric 5S RNP precursor complex, composed of 5S RNA, RRS1, RPF2/BXDC1, RPL5, RPL11 and HEATR3; this complex acts as a precursor for ribosome assembly. Interacts with PML. Interacts with MDM2 (via its RanBP2-type zinc finger domain); negatively regulates MDM2-mediated TP53 ubiquitination and degradation. Interacts with NOP53; retains RPL11 into the nucleolus.</text>
</comment>
<dbReference type="Proteomes" id="UP000233160">
    <property type="component" value="Unassembled WGS sequence"/>
</dbReference>
<evidence type="ECO:0000256" key="2">
    <source>
        <dbReference type="ARBA" id="ARBA00022980"/>
    </source>
</evidence>
<feature type="domain" description="Large ribosomal subunit protein uL5 C-terminal" evidence="8">
    <location>
        <begin position="31"/>
        <end position="112"/>
    </location>
</feature>
<dbReference type="PIRSF" id="PIRSF002161">
    <property type="entry name" value="Ribosomal_L5"/>
    <property type="match status" value="1"/>
</dbReference>
<evidence type="ECO:0000313" key="9">
    <source>
        <dbReference type="Ensembl" id="ENSPCOP00000014905.1"/>
    </source>
</evidence>
<dbReference type="InterPro" id="IPR031309">
    <property type="entry name" value="Ribosomal_uL5_C"/>
</dbReference>
<organism evidence="9 10">
    <name type="scientific">Propithecus coquereli</name>
    <name type="common">Coquerel's sifaka</name>
    <name type="synonym">Propithecus verreauxi coquereli</name>
    <dbReference type="NCBI Taxonomy" id="379532"/>
    <lineage>
        <taxon>Eukaryota</taxon>
        <taxon>Metazoa</taxon>
        <taxon>Chordata</taxon>
        <taxon>Craniata</taxon>
        <taxon>Vertebrata</taxon>
        <taxon>Euteleostomi</taxon>
        <taxon>Mammalia</taxon>
        <taxon>Eutheria</taxon>
        <taxon>Euarchontoglires</taxon>
        <taxon>Primates</taxon>
        <taxon>Strepsirrhini</taxon>
        <taxon>Lemuriformes</taxon>
        <taxon>Indriidae</taxon>
        <taxon>Propithecus</taxon>
    </lineage>
</organism>
<evidence type="ECO:0000256" key="6">
    <source>
        <dbReference type="ARBA" id="ARBA00049997"/>
    </source>
</evidence>
<dbReference type="InterPro" id="IPR002132">
    <property type="entry name" value="Ribosomal_uL5"/>
</dbReference>
<comment type="similarity">
    <text evidence="1 7">Belongs to the universal ribosomal protein uL5 family.</text>
</comment>
<dbReference type="AlphaFoldDB" id="A0A2K6FLP2"/>
<dbReference type="Ensembl" id="ENSPCOT00000025516.1">
    <property type="protein sequence ID" value="ENSPCOP00000014905.1"/>
    <property type="gene ID" value="ENSPCOG00000019164.1"/>
</dbReference>
<keyword evidence="10" id="KW-1185">Reference proteome</keyword>
<evidence type="ECO:0000256" key="5">
    <source>
        <dbReference type="ARBA" id="ARBA00035322"/>
    </source>
</evidence>